<dbReference type="InterPro" id="IPR002293">
    <property type="entry name" value="AA/rel_permease1"/>
</dbReference>
<dbReference type="Gene3D" id="1.20.1740.10">
    <property type="entry name" value="Amino acid/polyamine transporter I"/>
    <property type="match status" value="1"/>
</dbReference>
<feature type="transmembrane region" description="Helical" evidence="6">
    <location>
        <begin position="149"/>
        <end position="172"/>
    </location>
</feature>
<sequence length="441" mass="46864">MSNEHVKLDRRLSTTSAAMFGLSYMSPLVVIATFGAIAVKTGGAVATAYVVATLAMLATAASYGFMASRNPVAGSAYTYTSKVFGPISGFIVGWVLLLDYFFIPMVICLLTATSLSTLAPAVPFPFWVVGVAVLSTIVNTLGIKLTDRINLIIMATQLLMVAMLAYLCVVAVSHLPDGELFSAKPFTNDQTNWSMIMAGAAVACYSFLGFDAISTLSEETVNPRQSIPRAIMIATVFGGGIFIVATYLMMVVHPSLTFDSVDTAAYEIVGQVGGETFKTIFTLVVAIAFFAAGLCAHASASRLLLVMGRDNVIPSAPFGYINPRLKTPVVNIILVGVVMLGAIKFDITTSTSFINFGAFTAFFAVNICVIGYLLKQPEERSGRALLMLVSVAGALFCASLFLSLDRVAIGLGFGWLGLGLVYLLGKTRVLTRPLPTMTTDI</sequence>
<dbReference type="PANTHER" id="PTHR42770:SF8">
    <property type="entry name" value="PUTRESCINE IMPORTER PUUP"/>
    <property type="match status" value="1"/>
</dbReference>
<dbReference type="PIRSF" id="PIRSF006060">
    <property type="entry name" value="AA_transporter"/>
    <property type="match status" value="1"/>
</dbReference>
<feature type="transmembrane region" description="Helical" evidence="6">
    <location>
        <begin position="87"/>
        <end position="112"/>
    </location>
</feature>
<feature type="transmembrane region" description="Helical" evidence="6">
    <location>
        <begin position="408"/>
        <end position="425"/>
    </location>
</feature>
<feature type="transmembrane region" description="Helical" evidence="6">
    <location>
        <begin position="280"/>
        <end position="307"/>
    </location>
</feature>
<feature type="transmembrane region" description="Helical" evidence="6">
    <location>
        <begin position="12"/>
        <end position="38"/>
    </location>
</feature>
<evidence type="ECO:0000256" key="1">
    <source>
        <dbReference type="ARBA" id="ARBA00004651"/>
    </source>
</evidence>
<evidence type="ECO:0000256" key="6">
    <source>
        <dbReference type="SAM" id="Phobius"/>
    </source>
</evidence>
<protein>
    <submittedName>
        <fullName evidence="7">Amino acid transporter</fullName>
    </submittedName>
</protein>
<comment type="subcellular location">
    <subcellularLocation>
        <location evidence="1">Cell membrane</location>
        <topology evidence="1">Multi-pass membrane protein</topology>
    </subcellularLocation>
</comment>
<keyword evidence="4 6" id="KW-1133">Transmembrane helix</keyword>
<comment type="caution">
    <text evidence="7">The sequence shown here is derived from an EMBL/GenBank/DDBJ whole genome shotgun (WGS) entry which is preliminary data.</text>
</comment>
<evidence type="ECO:0000256" key="2">
    <source>
        <dbReference type="ARBA" id="ARBA00022475"/>
    </source>
</evidence>
<dbReference type="Proteomes" id="UP000730739">
    <property type="component" value="Unassembled WGS sequence"/>
</dbReference>
<organism evidence="7 8">
    <name type="scientific">Sinorhizobium kostiense</name>
    <dbReference type="NCBI Taxonomy" id="76747"/>
    <lineage>
        <taxon>Bacteria</taxon>
        <taxon>Pseudomonadati</taxon>
        <taxon>Pseudomonadota</taxon>
        <taxon>Alphaproteobacteria</taxon>
        <taxon>Hyphomicrobiales</taxon>
        <taxon>Rhizobiaceae</taxon>
        <taxon>Sinorhizobium/Ensifer group</taxon>
        <taxon>Sinorhizobium</taxon>
    </lineage>
</organism>
<proteinExistence type="predicted"/>
<keyword evidence="3 6" id="KW-0812">Transmembrane</keyword>
<keyword evidence="2" id="KW-1003">Cell membrane</keyword>
<evidence type="ECO:0000256" key="5">
    <source>
        <dbReference type="ARBA" id="ARBA00023136"/>
    </source>
</evidence>
<evidence type="ECO:0000313" key="7">
    <source>
        <dbReference type="EMBL" id="MBP2236627.1"/>
    </source>
</evidence>
<reference evidence="7 8" key="1">
    <citation type="submission" date="2021-03" db="EMBL/GenBank/DDBJ databases">
        <title>Genomic Encyclopedia of Type Strains, Phase IV (KMG-IV): sequencing the most valuable type-strain genomes for metagenomic binning, comparative biology and taxonomic classification.</title>
        <authorList>
            <person name="Goeker M."/>
        </authorList>
    </citation>
    <scope>NUCLEOTIDE SEQUENCE [LARGE SCALE GENOMIC DNA]</scope>
    <source>
        <strain evidence="7 8">DSM 13372</strain>
    </source>
</reference>
<dbReference type="EMBL" id="JAGILA010000003">
    <property type="protein sequence ID" value="MBP2236627.1"/>
    <property type="molecule type" value="Genomic_DNA"/>
</dbReference>
<keyword evidence="8" id="KW-1185">Reference proteome</keyword>
<dbReference type="Pfam" id="PF13520">
    <property type="entry name" value="AA_permease_2"/>
    <property type="match status" value="1"/>
</dbReference>
<feature type="transmembrane region" description="Helical" evidence="6">
    <location>
        <begin position="385"/>
        <end position="402"/>
    </location>
</feature>
<accession>A0ABS4R415</accession>
<feature type="transmembrane region" description="Helical" evidence="6">
    <location>
        <begin position="124"/>
        <end position="142"/>
    </location>
</feature>
<feature type="transmembrane region" description="Helical" evidence="6">
    <location>
        <begin position="192"/>
        <end position="210"/>
    </location>
</feature>
<dbReference type="InterPro" id="IPR050367">
    <property type="entry name" value="APC_superfamily"/>
</dbReference>
<feature type="transmembrane region" description="Helical" evidence="6">
    <location>
        <begin position="353"/>
        <end position="373"/>
    </location>
</feature>
<gene>
    <name evidence="7" type="ORF">J2Z31_003141</name>
</gene>
<dbReference type="RefSeq" id="WP_033058331.1">
    <property type="nucleotide sequence ID" value="NZ_JAGILA010000003.1"/>
</dbReference>
<evidence type="ECO:0000313" key="8">
    <source>
        <dbReference type="Proteomes" id="UP000730739"/>
    </source>
</evidence>
<evidence type="ECO:0000256" key="3">
    <source>
        <dbReference type="ARBA" id="ARBA00022692"/>
    </source>
</evidence>
<dbReference type="PANTHER" id="PTHR42770">
    <property type="entry name" value="AMINO ACID TRANSPORTER-RELATED"/>
    <property type="match status" value="1"/>
</dbReference>
<feature type="transmembrane region" description="Helical" evidence="6">
    <location>
        <begin position="44"/>
        <end position="66"/>
    </location>
</feature>
<evidence type="ECO:0000256" key="4">
    <source>
        <dbReference type="ARBA" id="ARBA00022989"/>
    </source>
</evidence>
<feature type="transmembrane region" description="Helical" evidence="6">
    <location>
        <begin position="230"/>
        <end position="250"/>
    </location>
</feature>
<feature type="transmembrane region" description="Helical" evidence="6">
    <location>
        <begin position="328"/>
        <end position="347"/>
    </location>
</feature>
<keyword evidence="5 6" id="KW-0472">Membrane</keyword>
<name>A0ABS4R415_9HYPH</name>